<sequence>MFKAVTRVLSRVFSCLRNEDIEATKEREARKMSEKMVKRVIKNAEWHANNMKKERKNWNDTDEKEIENAVQNARKDIDEDYKHRQCIVSGKFAEFHKYSHKKEATKLLCRIQYSQNEGRKLDMPLWNKVNGHPNVQPLIQVYWTTETTSFLMPYYPENIANEIDEMFYKKKKDGFEKVKKWLREVLSAMEYLESKGLCHLKLMSRYIFIAKDGRAVVGGLSRLNFANKPMNSWDHKLLSIYFPPEMSPLNSFDGKFFDRWAYGMLSCECLTYLALRGVVKSSKNWRKHVYPTMCYIMDEKNFTGFIRSAFPWGKKITDNESKLALNFVQGFLREDPKKRISPSDAMQHKFLGQDDEFGTGPDKMWTDHTFSFNLCD</sequence>
<dbReference type="Pfam" id="PF00069">
    <property type="entry name" value="Pkinase"/>
    <property type="match status" value="1"/>
</dbReference>
<dbReference type="InterPro" id="IPR011009">
    <property type="entry name" value="Kinase-like_dom_sf"/>
</dbReference>
<accession>A0AAV6VCF9</accession>
<protein>
    <recommendedName>
        <fullName evidence="1">Protein kinase domain-containing protein</fullName>
    </recommendedName>
</protein>
<organism evidence="2 3">
    <name type="scientific">Oedothorax gibbosus</name>
    <dbReference type="NCBI Taxonomy" id="931172"/>
    <lineage>
        <taxon>Eukaryota</taxon>
        <taxon>Metazoa</taxon>
        <taxon>Ecdysozoa</taxon>
        <taxon>Arthropoda</taxon>
        <taxon>Chelicerata</taxon>
        <taxon>Arachnida</taxon>
        <taxon>Araneae</taxon>
        <taxon>Araneomorphae</taxon>
        <taxon>Entelegynae</taxon>
        <taxon>Araneoidea</taxon>
        <taxon>Linyphiidae</taxon>
        <taxon>Erigoninae</taxon>
        <taxon>Oedothorax</taxon>
    </lineage>
</organism>
<proteinExistence type="predicted"/>
<dbReference type="SMART" id="SM00220">
    <property type="entry name" value="S_TKc"/>
    <property type="match status" value="1"/>
</dbReference>
<name>A0AAV6VCF9_9ARAC</name>
<dbReference type="AlphaFoldDB" id="A0AAV6VCF9"/>
<dbReference type="Proteomes" id="UP000827092">
    <property type="component" value="Unassembled WGS sequence"/>
</dbReference>
<evidence type="ECO:0000259" key="1">
    <source>
        <dbReference type="PROSITE" id="PS50011"/>
    </source>
</evidence>
<evidence type="ECO:0000313" key="2">
    <source>
        <dbReference type="EMBL" id="KAG8194350.1"/>
    </source>
</evidence>
<dbReference type="GO" id="GO:0004674">
    <property type="term" value="F:protein serine/threonine kinase activity"/>
    <property type="evidence" value="ECO:0007669"/>
    <property type="project" value="TreeGrafter"/>
</dbReference>
<evidence type="ECO:0000313" key="3">
    <source>
        <dbReference type="Proteomes" id="UP000827092"/>
    </source>
</evidence>
<dbReference type="InterPro" id="IPR000719">
    <property type="entry name" value="Prot_kinase_dom"/>
</dbReference>
<dbReference type="Gene3D" id="1.10.510.10">
    <property type="entry name" value="Transferase(Phosphotransferase) domain 1"/>
    <property type="match status" value="1"/>
</dbReference>
<dbReference type="EMBL" id="JAFNEN010000104">
    <property type="protein sequence ID" value="KAG8194350.1"/>
    <property type="molecule type" value="Genomic_DNA"/>
</dbReference>
<dbReference type="GO" id="GO:0005737">
    <property type="term" value="C:cytoplasm"/>
    <property type="evidence" value="ECO:0007669"/>
    <property type="project" value="TreeGrafter"/>
</dbReference>
<comment type="caution">
    <text evidence="2">The sequence shown here is derived from an EMBL/GenBank/DDBJ whole genome shotgun (WGS) entry which is preliminary data.</text>
</comment>
<feature type="domain" description="Protein kinase" evidence="1">
    <location>
        <begin position="81"/>
        <end position="351"/>
    </location>
</feature>
<reference evidence="2 3" key="1">
    <citation type="journal article" date="2022" name="Nat. Ecol. Evol.">
        <title>A masculinizing supergene underlies an exaggerated male reproductive morph in a spider.</title>
        <authorList>
            <person name="Hendrickx F."/>
            <person name="De Corte Z."/>
            <person name="Sonet G."/>
            <person name="Van Belleghem S.M."/>
            <person name="Kostlbacher S."/>
            <person name="Vangestel C."/>
        </authorList>
    </citation>
    <scope>NUCLEOTIDE SEQUENCE [LARGE SCALE GENOMIC DNA]</scope>
    <source>
        <strain evidence="2">W744_W776</strain>
    </source>
</reference>
<gene>
    <name evidence="2" type="ORF">JTE90_029221</name>
</gene>
<keyword evidence="3" id="KW-1185">Reference proteome</keyword>
<dbReference type="PANTHER" id="PTHR24361">
    <property type="entry name" value="MITOGEN-ACTIVATED KINASE KINASE KINASE"/>
    <property type="match status" value="1"/>
</dbReference>
<dbReference type="InterPro" id="IPR053235">
    <property type="entry name" value="Ser_Thr_kinase"/>
</dbReference>
<dbReference type="GO" id="GO:0005524">
    <property type="term" value="F:ATP binding"/>
    <property type="evidence" value="ECO:0007669"/>
    <property type="project" value="InterPro"/>
</dbReference>
<dbReference type="SUPFAM" id="SSF56112">
    <property type="entry name" value="Protein kinase-like (PK-like)"/>
    <property type="match status" value="1"/>
</dbReference>
<dbReference type="PROSITE" id="PS50011">
    <property type="entry name" value="PROTEIN_KINASE_DOM"/>
    <property type="match status" value="1"/>
</dbReference>